<evidence type="ECO:0000313" key="2">
    <source>
        <dbReference type="EMBL" id="QBB72452.1"/>
    </source>
</evidence>
<keyword evidence="1" id="KW-0472">Membrane</keyword>
<dbReference type="RefSeq" id="WP_129836421.1">
    <property type="nucleotide sequence ID" value="NZ_CP035704.1"/>
</dbReference>
<keyword evidence="1" id="KW-1133">Transmembrane helix</keyword>
<reference evidence="2 3" key="1">
    <citation type="submission" date="2019-01" db="EMBL/GenBank/DDBJ databases">
        <title>Pseudolysobacter antarctica gen. nov., sp. nov., isolated from Fildes Peninsula, Antarctica.</title>
        <authorList>
            <person name="Wei Z."/>
            <person name="Peng F."/>
        </authorList>
    </citation>
    <scope>NUCLEOTIDE SEQUENCE [LARGE SCALE GENOMIC DNA]</scope>
    <source>
        <strain evidence="2 3">AQ6-296</strain>
    </source>
</reference>
<name>A0A411HPR2_9GAMM</name>
<feature type="transmembrane region" description="Helical" evidence="1">
    <location>
        <begin position="29"/>
        <end position="48"/>
    </location>
</feature>
<dbReference type="AlphaFoldDB" id="A0A411HPR2"/>
<gene>
    <name evidence="2" type="ORF">ELE36_19935</name>
</gene>
<protein>
    <submittedName>
        <fullName evidence="2">Ketosynthase</fullName>
    </submittedName>
</protein>
<feature type="transmembrane region" description="Helical" evidence="1">
    <location>
        <begin position="79"/>
        <end position="98"/>
    </location>
</feature>
<proteinExistence type="predicted"/>
<evidence type="ECO:0000313" key="3">
    <source>
        <dbReference type="Proteomes" id="UP000291562"/>
    </source>
</evidence>
<accession>A0A411HPR2</accession>
<sequence length="238" mass="25971">MRLRAGLTVLLAVAYPLLAHLGALLHSAVLTSGAVLVLLTVLFSAGLWHGRIAAWLGWIVLCAATIGLSLHGHARLPQYAVPVLIDGFVAWLFGHTLWHGREPLIAGIIRIVDGEAMLQDPAVRNYARRLTLLWTLLMSALALTALTLALLLQPDGLLALFGIAAPLPVSAAQWSWFANVINYVLVGVFFALELFWRRIALPQAPRRSLREFGLRIAMLWPQLLRGGAVDSSGRHHAD</sequence>
<dbReference type="OrthoDB" id="6023795at2"/>
<keyword evidence="1" id="KW-0812">Transmembrane</keyword>
<dbReference type="Proteomes" id="UP000291562">
    <property type="component" value="Chromosome"/>
</dbReference>
<dbReference type="EMBL" id="CP035704">
    <property type="protein sequence ID" value="QBB72452.1"/>
    <property type="molecule type" value="Genomic_DNA"/>
</dbReference>
<dbReference type="KEGG" id="xbc:ELE36_19935"/>
<keyword evidence="3" id="KW-1185">Reference proteome</keyword>
<organism evidence="2 3">
    <name type="scientific">Pseudolysobacter antarcticus</name>
    <dbReference type="NCBI Taxonomy" id="2511995"/>
    <lineage>
        <taxon>Bacteria</taxon>
        <taxon>Pseudomonadati</taxon>
        <taxon>Pseudomonadota</taxon>
        <taxon>Gammaproteobacteria</taxon>
        <taxon>Lysobacterales</taxon>
        <taxon>Rhodanobacteraceae</taxon>
        <taxon>Pseudolysobacter</taxon>
    </lineage>
</organism>
<feature type="transmembrane region" description="Helical" evidence="1">
    <location>
        <begin position="132"/>
        <end position="154"/>
    </location>
</feature>
<feature type="transmembrane region" description="Helical" evidence="1">
    <location>
        <begin position="55"/>
        <end position="73"/>
    </location>
</feature>
<feature type="transmembrane region" description="Helical" evidence="1">
    <location>
        <begin position="174"/>
        <end position="196"/>
    </location>
</feature>
<evidence type="ECO:0000256" key="1">
    <source>
        <dbReference type="SAM" id="Phobius"/>
    </source>
</evidence>